<dbReference type="InterPro" id="IPR036249">
    <property type="entry name" value="Thioredoxin-like_sf"/>
</dbReference>
<accession>A0A1N7L2I7</accession>
<gene>
    <name evidence="2" type="ORF">SAMN05421774_101857</name>
</gene>
<keyword evidence="3" id="KW-1185">Reference proteome</keyword>
<dbReference type="PANTHER" id="PTHR36057:SF1">
    <property type="entry name" value="LIPOPROTEIN LIPID ATTACHMENT SITE-LIKE PROTEIN, PUTATIVE (DUF1223)-RELATED"/>
    <property type="match status" value="1"/>
</dbReference>
<feature type="chain" id="PRO_5012026385" description="Secreted protein" evidence="1">
    <location>
        <begin position="29"/>
        <end position="240"/>
    </location>
</feature>
<name>A0A1N7L2I7_9RHOB</name>
<evidence type="ECO:0000313" key="2">
    <source>
        <dbReference type="EMBL" id="SIS68001.1"/>
    </source>
</evidence>
<proteinExistence type="predicted"/>
<evidence type="ECO:0000256" key="1">
    <source>
        <dbReference type="SAM" id="SignalP"/>
    </source>
</evidence>
<dbReference type="EMBL" id="FTOT01000001">
    <property type="protein sequence ID" value="SIS68001.1"/>
    <property type="molecule type" value="Genomic_DNA"/>
</dbReference>
<dbReference type="PANTHER" id="PTHR36057">
    <property type="match status" value="1"/>
</dbReference>
<dbReference type="Pfam" id="PF06764">
    <property type="entry name" value="DUF1223"/>
    <property type="match status" value="1"/>
</dbReference>
<feature type="signal peptide" evidence="1">
    <location>
        <begin position="1"/>
        <end position="28"/>
    </location>
</feature>
<dbReference type="InterPro" id="IPR010634">
    <property type="entry name" value="DUF1223"/>
</dbReference>
<organism evidence="2 3">
    <name type="scientific">Gemmobacter megaterium</name>
    <dbReference type="NCBI Taxonomy" id="1086013"/>
    <lineage>
        <taxon>Bacteria</taxon>
        <taxon>Pseudomonadati</taxon>
        <taxon>Pseudomonadota</taxon>
        <taxon>Alphaproteobacteria</taxon>
        <taxon>Rhodobacterales</taxon>
        <taxon>Paracoccaceae</taxon>
        <taxon>Gemmobacter</taxon>
    </lineage>
</organism>
<dbReference type="STRING" id="1086013.SAMN05421774_101857"/>
<dbReference type="AlphaFoldDB" id="A0A1N7L2I7"/>
<protein>
    <recommendedName>
        <fullName evidence="4">Secreted protein</fullName>
    </recommendedName>
</protein>
<dbReference type="SUPFAM" id="SSF52833">
    <property type="entry name" value="Thioredoxin-like"/>
    <property type="match status" value="1"/>
</dbReference>
<reference evidence="2 3" key="1">
    <citation type="submission" date="2017-01" db="EMBL/GenBank/DDBJ databases">
        <authorList>
            <person name="Mah S.A."/>
            <person name="Swanson W.J."/>
            <person name="Moy G.W."/>
            <person name="Vacquier V.D."/>
        </authorList>
    </citation>
    <scope>NUCLEOTIDE SEQUENCE [LARGE SCALE GENOMIC DNA]</scope>
    <source>
        <strain evidence="2 3">DSM 26375</strain>
    </source>
</reference>
<dbReference type="RefSeq" id="WP_076528969.1">
    <property type="nucleotide sequence ID" value="NZ_BMEH01000001.1"/>
</dbReference>
<dbReference type="OrthoDB" id="9808254at2"/>
<evidence type="ECO:0008006" key="4">
    <source>
        <dbReference type="Google" id="ProtNLM"/>
    </source>
</evidence>
<dbReference type="Proteomes" id="UP000186141">
    <property type="component" value="Unassembled WGS sequence"/>
</dbReference>
<sequence>MNAGAWLHRAGLAGLVVGAVGISGPAHAQQTPVVVELFTSQGCVACPPADAYFAELAAQTDLIALALHVDYWDYLGWKDSFGSAAFTQRQKRYAKAAGARMIYTPQVIVGGLDRVEGTRPQEIRDSIAAHAAMAPRVTLGVRWQGERLTIEAEADPPLGKPAVVHLVRYDPEETVLIERGENAGQTITYHNIVTDWSAIGEWSGKAALMLSADAMGPEPLVVIVQEAGPGPILAAVRLER</sequence>
<evidence type="ECO:0000313" key="3">
    <source>
        <dbReference type="Proteomes" id="UP000186141"/>
    </source>
</evidence>
<keyword evidence="1" id="KW-0732">Signal</keyword>